<evidence type="ECO:0000256" key="1">
    <source>
        <dbReference type="SAM" id="MobiDB-lite"/>
    </source>
</evidence>
<feature type="region of interest" description="Disordered" evidence="1">
    <location>
        <begin position="655"/>
        <end position="694"/>
    </location>
</feature>
<dbReference type="InterPro" id="IPR036086">
    <property type="entry name" value="ParB/Sulfiredoxin_sf"/>
</dbReference>
<dbReference type="KEGG" id="simp:C6571_15670"/>
<dbReference type="SUPFAM" id="SSF109709">
    <property type="entry name" value="KorB DNA-binding domain-like"/>
    <property type="match status" value="1"/>
</dbReference>
<proteinExistence type="predicted"/>
<dbReference type="Proteomes" id="UP000239326">
    <property type="component" value="Chromosome"/>
</dbReference>
<dbReference type="GO" id="GO:0005694">
    <property type="term" value="C:chromosome"/>
    <property type="evidence" value="ECO:0007669"/>
    <property type="project" value="TreeGrafter"/>
</dbReference>
<dbReference type="OrthoDB" id="9813122at2"/>
<dbReference type="RefSeq" id="WP_106447517.1">
    <property type="nucleotide sequence ID" value="NZ_CP027669.1"/>
</dbReference>
<feature type="region of interest" description="Disordered" evidence="1">
    <location>
        <begin position="419"/>
        <end position="446"/>
    </location>
</feature>
<dbReference type="Gene3D" id="1.10.10.2830">
    <property type="match status" value="1"/>
</dbReference>
<keyword evidence="4" id="KW-1185">Reference proteome</keyword>
<dbReference type="InterPro" id="IPR003115">
    <property type="entry name" value="ParB_N"/>
</dbReference>
<dbReference type="PANTHER" id="PTHR33375:SF7">
    <property type="entry name" value="CHROMOSOME 2-PARTITIONING PROTEIN PARB-RELATED"/>
    <property type="match status" value="1"/>
</dbReference>
<dbReference type="InterPro" id="IPR050336">
    <property type="entry name" value="Chromosome_partition/occlusion"/>
</dbReference>
<protein>
    <submittedName>
        <fullName evidence="3">Chromosome partitioning protein ParB</fullName>
    </submittedName>
</protein>
<dbReference type="EMBL" id="CP027669">
    <property type="protein sequence ID" value="AVO42541.1"/>
    <property type="molecule type" value="Genomic_DNA"/>
</dbReference>
<evidence type="ECO:0000259" key="2">
    <source>
        <dbReference type="SMART" id="SM00470"/>
    </source>
</evidence>
<evidence type="ECO:0000313" key="3">
    <source>
        <dbReference type="EMBL" id="AVO42541.1"/>
    </source>
</evidence>
<dbReference type="AlphaFoldDB" id="A0A2S0N3K9"/>
<name>A0A2S0N3K9_9BURK</name>
<feature type="domain" description="ParB-like N-terminal" evidence="2">
    <location>
        <begin position="40"/>
        <end position="135"/>
    </location>
</feature>
<organism evidence="3 4">
    <name type="scientific">Simplicispira suum</name>
    <dbReference type="NCBI Taxonomy" id="2109915"/>
    <lineage>
        <taxon>Bacteria</taxon>
        <taxon>Pseudomonadati</taxon>
        <taxon>Pseudomonadota</taxon>
        <taxon>Betaproteobacteria</taxon>
        <taxon>Burkholderiales</taxon>
        <taxon>Comamonadaceae</taxon>
        <taxon>Simplicispira</taxon>
    </lineage>
</organism>
<reference evidence="3 4" key="1">
    <citation type="submission" date="2018-03" db="EMBL/GenBank/DDBJ databases">
        <title>Genome sequencing of Simplicispira sp.</title>
        <authorList>
            <person name="Kim S.-J."/>
            <person name="Heo J."/>
            <person name="Kwon S.-W."/>
        </authorList>
    </citation>
    <scope>NUCLEOTIDE SEQUENCE [LARGE SCALE GENOMIC DNA]</scope>
    <source>
        <strain evidence="3 4">SC1-8</strain>
    </source>
</reference>
<evidence type="ECO:0000313" key="4">
    <source>
        <dbReference type="Proteomes" id="UP000239326"/>
    </source>
</evidence>
<dbReference type="SMART" id="SM00470">
    <property type="entry name" value="ParB"/>
    <property type="match status" value="1"/>
</dbReference>
<dbReference type="CDD" id="cd16406">
    <property type="entry name" value="ParB_N_like"/>
    <property type="match status" value="1"/>
</dbReference>
<dbReference type="PANTHER" id="PTHR33375">
    <property type="entry name" value="CHROMOSOME-PARTITIONING PROTEIN PARB-RELATED"/>
    <property type="match status" value="1"/>
</dbReference>
<dbReference type="Gene3D" id="3.90.1530.30">
    <property type="match status" value="1"/>
</dbReference>
<gene>
    <name evidence="3" type="ORF">C6571_15670</name>
</gene>
<dbReference type="Pfam" id="PF02195">
    <property type="entry name" value="ParB_N"/>
    <property type="match status" value="1"/>
</dbReference>
<accession>A0A2S0N3K9</accession>
<feature type="compositionally biased region" description="Acidic residues" evidence="1">
    <location>
        <begin position="661"/>
        <end position="688"/>
    </location>
</feature>
<dbReference type="GO" id="GO:0007059">
    <property type="term" value="P:chromosome segregation"/>
    <property type="evidence" value="ECO:0007669"/>
    <property type="project" value="TreeGrafter"/>
</dbReference>
<dbReference type="SUPFAM" id="SSF110849">
    <property type="entry name" value="ParB/Sulfiredoxin"/>
    <property type="match status" value="1"/>
</dbReference>
<sequence length="694" mass="74164">MNTVSHSEVQAVVAAAAAAASAPAQAEAITVPEVAPYELHLIALSKLRPSNRNVRKTGGTSIPSLASSIQRVGLLQNLTVTGSPGGESFEVVAGKRRLAALKLLAKRRRIGCDHPVPCLLVPDASARTVSLTENVQRVSMGAIEELRAWKALAAEGRAIEDIAADFGVTLLVVRRRLRLANVSPRLLVACEAGEVSIEQLMALAITDDHKAQEAVWFEAPQWQRSPDALREHLTRDEIDASRDPVARFVGVEAYEAAGGGIRRDLFADEQDGVFLTDAGLLGTLARDKLEAVAELVRAEGWGWVEAVPRATSAELHQLQRARPTRREPGKAETRRIAKLEAEQARIQDKLDDEYLSDDGAQALQEELDRLGDELDTIEQGLLVYAPGVVPLAGAVVSVDPMGAVVVHRGLLREEQAKALREQARQEAGEADAGGGGTETADAEPVGPGISEKLARRLSAHRTVALQAEVARRPRVALAALVHVLAHRVILDGYGAASINISASPQDRLSHMAPDIDESPAAQGLERVREAWVAQLPSDPEALFAELLAMEQEELLSLLALCVGRTVAAFASRETEVPAVALARAVGLDMHDWWTPTAAGYFDHVSKAKALEAVQVFAPGEVHRLAKLKKAQIASEAERLAAGSGWLPVMFRTPEEAAIEQADAEPEAEVGAEAETDVDAEGAEADAEEEAHATA</sequence>